<sequence length="110" mass="12924">MQCPVFQASVCLQIQLQVQDHEYIMKKGKKVHLAFCLDFHPMQQPEPQQRQHERYNFYGKVHQKYQNNQYRYQNQSGPINPPLIQQPPSRDHEQQSTGLLIPANHVAQSA</sequence>
<evidence type="ECO:0000313" key="2">
    <source>
        <dbReference type="EMBL" id="JAE04046.1"/>
    </source>
</evidence>
<accession>A0A0A9F1N4</accession>
<proteinExistence type="predicted"/>
<name>A0A0A9F1N4_ARUDO</name>
<feature type="region of interest" description="Disordered" evidence="1">
    <location>
        <begin position="69"/>
        <end position="110"/>
    </location>
</feature>
<organism evidence="2">
    <name type="scientific">Arundo donax</name>
    <name type="common">Giant reed</name>
    <name type="synonym">Donax arundinaceus</name>
    <dbReference type="NCBI Taxonomy" id="35708"/>
    <lineage>
        <taxon>Eukaryota</taxon>
        <taxon>Viridiplantae</taxon>
        <taxon>Streptophyta</taxon>
        <taxon>Embryophyta</taxon>
        <taxon>Tracheophyta</taxon>
        <taxon>Spermatophyta</taxon>
        <taxon>Magnoliopsida</taxon>
        <taxon>Liliopsida</taxon>
        <taxon>Poales</taxon>
        <taxon>Poaceae</taxon>
        <taxon>PACMAD clade</taxon>
        <taxon>Arundinoideae</taxon>
        <taxon>Arundineae</taxon>
        <taxon>Arundo</taxon>
    </lineage>
</organism>
<protein>
    <submittedName>
        <fullName evidence="2">Uncharacterized protein</fullName>
    </submittedName>
</protein>
<reference evidence="2" key="1">
    <citation type="submission" date="2014-09" db="EMBL/GenBank/DDBJ databases">
        <authorList>
            <person name="Magalhaes I.L.F."/>
            <person name="Oliveira U."/>
            <person name="Santos F.R."/>
            <person name="Vidigal T.H.D.A."/>
            <person name="Brescovit A.D."/>
            <person name="Santos A.J."/>
        </authorList>
    </citation>
    <scope>NUCLEOTIDE SEQUENCE</scope>
    <source>
        <tissue evidence="2">Shoot tissue taken approximately 20 cm above the soil surface</tissue>
    </source>
</reference>
<evidence type="ECO:0000256" key="1">
    <source>
        <dbReference type="SAM" id="MobiDB-lite"/>
    </source>
</evidence>
<dbReference type="AlphaFoldDB" id="A0A0A9F1N4"/>
<dbReference type="EMBL" id="GBRH01193850">
    <property type="protein sequence ID" value="JAE04046.1"/>
    <property type="molecule type" value="Transcribed_RNA"/>
</dbReference>
<reference evidence="2" key="2">
    <citation type="journal article" date="2015" name="Data Brief">
        <title>Shoot transcriptome of the giant reed, Arundo donax.</title>
        <authorList>
            <person name="Barrero R.A."/>
            <person name="Guerrero F.D."/>
            <person name="Moolhuijzen P."/>
            <person name="Goolsby J.A."/>
            <person name="Tidwell J."/>
            <person name="Bellgard S.E."/>
            <person name="Bellgard M.I."/>
        </authorList>
    </citation>
    <scope>NUCLEOTIDE SEQUENCE</scope>
    <source>
        <tissue evidence="2">Shoot tissue taken approximately 20 cm above the soil surface</tissue>
    </source>
</reference>